<evidence type="ECO:0000313" key="2">
    <source>
        <dbReference type="Proteomes" id="UP000050761"/>
    </source>
</evidence>
<accession>A0A183FHX4</accession>
<organism evidence="2 3">
    <name type="scientific">Heligmosomoides polygyrus</name>
    <name type="common">Parasitic roundworm</name>
    <dbReference type="NCBI Taxonomy" id="6339"/>
    <lineage>
        <taxon>Eukaryota</taxon>
        <taxon>Metazoa</taxon>
        <taxon>Ecdysozoa</taxon>
        <taxon>Nematoda</taxon>
        <taxon>Chromadorea</taxon>
        <taxon>Rhabditida</taxon>
        <taxon>Rhabditina</taxon>
        <taxon>Rhabditomorpha</taxon>
        <taxon>Strongyloidea</taxon>
        <taxon>Heligmosomidae</taxon>
        <taxon>Heligmosomoides</taxon>
    </lineage>
</organism>
<reference evidence="1 2" key="1">
    <citation type="submission" date="2018-11" db="EMBL/GenBank/DDBJ databases">
        <authorList>
            <consortium name="Pathogen Informatics"/>
        </authorList>
    </citation>
    <scope>NUCLEOTIDE SEQUENCE [LARGE SCALE GENOMIC DNA]</scope>
</reference>
<evidence type="ECO:0000313" key="3">
    <source>
        <dbReference type="WBParaSite" id="HPBE_0000642001-mRNA-1"/>
    </source>
</evidence>
<name>A0A183FHX4_HELPZ</name>
<keyword evidence="2" id="KW-1185">Reference proteome</keyword>
<gene>
    <name evidence="1" type="ORF">HPBE_LOCUS6421</name>
</gene>
<evidence type="ECO:0000313" key="1">
    <source>
        <dbReference type="EMBL" id="VDO68165.1"/>
    </source>
</evidence>
<dbReference type="WBParaSite" id="HPBE_0000642001-mRNA-1">
    <property type="protein sequence ID" value="HPBE_0000642001-mRNA-1"/>
    <property type="gene ID" value="HPBE_0000642001"/>
</dbReference>
<protein>
    <submittedName>
        <fullName evidence="3">PI3K/PI4K domain-containing protein</fullName>
    </submittedName>
</protein>
<sequence length="132" mass="14667">MTRYYSYRLPHSEKDFLEDRLGPFGSYVQNRHAIRSKMAKVFSAACSALGAFNTLHNDRSTGRVTATIPSMTPHPLRLDFSLLQMSSEADWTGQRSVHLWVVGASVLLRVRVVLYLCGAGEDEAFFGAGIPS</sequence>
<dbReference type="Proteomes" id="UP000050761">
    <property type="component" value="Unassembled WGS sequence"/>
</dbReference>
<dbReference type="AlphaFoldDB" id="A0A183FHX4"/>
<reference evidence="3" key="2">
    <citation type="submission" date="2019-09" db="UniProtKB">
        <authorList>
            <consortium name="WormBaseParasite"/>
        </authorList>
    </citation>
    <scope>IDENTIFICATION</scope>
</reference>
<dbReference type="EMBL" id="UZAH01025660">
    <property type="protein sequence ID" value="VDO68165.1"/>
    <property type="molecule type" value="Genomic_DNA"/>
</dbReference>
<dbReference type="OrthoDB" id="5903869at2759"/>
<accession>A0A3P8B680</accession>
<proteinExistence type="predicted"/>